<dbReference type="GO" id="GO:0000122">
    <property type="term" value="P:negative regulation of transcription by RNA polymerase II"/>
    <property type="evidence" value="ECO:0007669"/>
    <property type="project" value="TreeGrafter"/>
</dbReference>
<dbReference type="InterPro" id="IPR029035">
    <property type="entry name" value="DHS-like_NAD/FAD-binding_dom"/>
</dbReference>
<dbReference type="PANTHER" id="PTHR11085">
    <property type="entry name" value="NAD-DEPENDENT PROTEIN DEACYLASE SIRTUIN-5, MITOCHONDRIAL-RELATED"/>
    <property type="match status" value="1"/>
</dbReference>
<dbReference type="InterPro" id="IPR003000">
    <property type="entry name" value="Sirtuin"/>
</dbReference>
<evidence type="ECO:0000256" key="2">
    <source>
        <dbReference type="ARBA" id="ARBA00022491"/>
    </source>
</evidence>
<dbReference type="GO" id="GO:0017136">
    <property type="term" value="F:histone deacetylase activity, NAD-dependent"/>
    <property type="evidence" value="ECO:0007669"/>
    <property type="project" value="TreeGrafter"/>
</dbReference>
<dbReference type="PANTHER" id="PTHR11085:SF15">
    <property type="entry name" value="NAD-DEPENDENT HISTONE DEACETYLASE HST4"/>
    <property type="match status" value="1"/>
</dbReference>
<dbReference type="GO" id="GO:0046872">
    <property type="term" value="F:metal ion binding"/>
    <property type="evidence" value="ECO:0007669"/>
    <property type="project" value="UniProtKB-KW"/>
</dbReference>
<feature type="binding site" evidence="5">
    <location>
        <position position="287"/>
    </location>
    <ligand>
        <name>Zn(2+)</name>
        <dbReference type="ChEBI" id="CHEBI:29105"/>
    </ligand>
</feature>
<dbReference type="GO" id="GO:0006282">
    <property type="term" value="P:regulation of DNA repair"/>
    <property type="evidence" value="ECO:0007669"/>
    <property type="project" value="TreeGrafter"/>
</dbReference>
<feature type="region of interest" description="Disordered" evidence="6">
    <location>
        <begin position="51"/>
        <end position="71"/>
    </location>
</feature>
<name>A0A0A8L730_9SACH</name>
<feature type="domain" description="Deacetylase sirtuin-type" evidence="7">
    <location>
        <begin position="96"/>
        <end position="399"/>
    </location>
</feature>
<dbReference type="PROSITE" id="PS50305">
    <property type="entry name" value="SIRTUIN"/>
    <property type="match status" value="1"/>
</dbReference>
<keyword evidence="9" id="KW-1185">Reference proteome</keyword>
<feature type="binding site" evidence="5">
    <location>
        <position position="274"/>
    </location>
    <ligand>
        <name>Zn(2+)</name>
        <dbReference type="ChEBI" id="CHEBI:29105"/>
    </ligand>
</feature>
<dbReference type="GO" id="GO:0005634">
    <property type="term" value="C:nucleus"/>
    <property type="evidence" value="ECO:0007669"/>
    <property type="project" value="TreeGrafter"/>
</dbReference>
<evidence type="ECO:0000256" key="3">
    <source>
        <dbReference type="ARBA" id="ARBA00022679"/>
    </source>
</evidence>
<dbReference type="Gene3D" id="3.40.50.1220">
    <property type="entry name" value="TPP-binding domain"/>
    <property type="match status" value="1"/>
</dbReference>
<keyword evidence="5" id="KW-0479">Metal-binding</keyword>
<dbReference type="InterPro" id="IPR050134">
    <property type="entry name" value="NAD-dep_sirtuin_deacylases"/>
</dbReference>
<dbReference type="InterPro" id="IPR026591">
    <property type="entry name" value="Sirtuin_cat_small_dom_sf"/>
</dbReference>
<keyword evidence="3" id="KW-0808">Transferase</keyword>
<evidence type="ECO:0000256" key="1">
    <source>
        <dbReference type="ARBA" id="ARBA00006924"/>
    </source>
</evidence>
<dbReference type="GO" id="GO:0031508">
    <property type="term" value="P:pericentric heterochromatin formation"/>
    <property type="evidence" value="ECO:0007669"/>
    <property type="project" value="TreeGrafter"/>
</dbReference>
<organism evidence="8 9">
    <name type="scientific">Kluyveromyces dobzhanskii CBS 2104</name>
    <dbReference type="NCBI Taxonomy" id="1427455"/>
    <lineage>
        <taxon>Eukaryota</taxon>
        <taxon>Fungi</taxon>
        <taxon>Dikarya</taxon>
        <taxon>Ascomycota</taxon>
        <taxon>Saccharomycotina</taxon>
        <taxon>Saccharomycetes</taxon>
        <taxon>Saccharomycetales</taxon>
        <taxon>Saccharomycetaceae</taxon>
        <taxon>Kluyveromyces</taxon>
    </lineage>
</organism>
<evidence type="ECO:0000256" key="6">
    <source>
        <dbReference type="SAM" id="MobiDB-lite"/>
    </source>
</evidence>
<protein>
    <submittedName>
        <fullName evidence="8">WGS project CCBQ000000000 data, contig 00049</fullName>
    </submittedName>
</protein>
<dbReference type="GO" id="GO:1990414">
    <property type="term" value="P:replication-born double-strand break repair via sister chromatid exchange"/>
    <property type="evidence" value="ECO:0007669"/>
    <property type="project" value="TreeGrafter"/>
</dbReference>
<evidence type="ECO:0000313" key="9">
    <source>
        <dbReference type="Proteomes" id="UP000031516"/>
    </source>
</evidence>
<sequence length="399" mass="44353">MESPIRKKNNQLLTPPSSSVKKYDLNAADVKGLSIKPKKLINDLKRVRKVPSKKSSGAVTLNPQQKSRKPRLRYRPELNTVFPLDDYVEGITKDSSEDLSKDAEFLTYVLKHSKRIIVVQGAGISVAAGIPDFRSANGLFTTLKSKSAQIKSGKDLFDFNHVYSSDSMSISFNSLMSTLYSLSRTSKPTAYHSFISQLCENNQIKRIYTQNIDGLENETQKLSSNNISTDSLVVQLHGSIHHMSCLKCKKKYAMDPSLFRTAEDTISGEIVPQCPECKEFESVRSVCGKRLQGVGKLKPSVVLYNEYHPEGDTISEVMNKDIKSNPDALIIVGTSLKIPGVKQMVKQFAAKVRTKKGFVIWINREPPPPTIINLINGYDLIVSGDCQNLPVLLKQASIS</sequence>
<dbReference type="Gene3D" id="3.30.1600.10">
    <property type="entry name" value="SIR2/SIRT2 'Small Domain"/>
    <property type="match status" value="1"/>
</dbReference>
<comment type="caution">
    <text evidence="8">The sequence shown here is derived from an EMBL/GenBank/DDBJ whole genome shotgun (WGS) entry which is preliminary data.</text>
</comment>
<feature type="binding site" evidence="5">
    <location>
        <position position="248"/>
    </location>
    <ligand>
        <name>Zn(2+)</name>
        <dbReference type="ChEBI" id="CHEBI:29105"/>
    </ligand>
</feature>
<feature type="active site" description="Proton acceptor" evidence="5">
    <location>
        <position position="237"/>
    </location>
</feature>
<feature type="binding site" evidence="5">
    <location>
        <position position="245"/>
    </location>
    <ligand>
        <name>Zn(2+)</name>
        <dbReference type="ChEBI" id="CHEBI:29105"/>
    </ligand>
</feature>
<reference evidence="8 9" key="1">
    <citation type="submission" date="2014-03" db="EMBL/GenBank/DDBJ databases">
        <title>The genome of Kluyveromyces dobzhanskii.</title>
        <authorList>
            <person name="Nystedt B."/>
            <person name="Astrom S."/>
        </authorList>
    </citation>
    <scope>NUCLEOTIDE SEQUENCE [LARGE SCALE GENOMIC DNA]</scope>
    <source>
        <strain evidence="8 9">CBS 2104</strain>
    </source>
</reference>
<dbReference type="Proteomes" id="UP000031516">
    <property type="component" value="Unassembled WGS sequence"/>
</dbReference>
<dbReference type="EMBL" id="CCBQ010000032">
    <property type="protein sequence ID" value="CDO94055.1"/>
    <property type="molecule type" value="Genomic_DNA"/>
</dbReference>
<keyword evidence="4" id="KW-0520">NAD</keyword>
<evidence type="ECO:0000256" key="4">
    <source>
        <dbReference type="ARBA" id="ARBA00023027"/>
    </source>
</evidence>
<gene>
    <name evidence="8" type="ORF">KLDO_g2339</name>
</gene>
<evidence type="ECO:0000313" key="8">
    <source>
        <dbReference type="EMBL" id="CDO94055.1"/>
    </source>
</evidence>
<keyword evidence="5" id="KW-0862">Zinc</keyword>
<dbReference type="GO" id="GO:0031934">
    <property type="term" value="C:mating-type region heterochromatin"/>
    <property type="evidence" value="ECO:0007669"/>
    <property type="project" value="TreeGrafter"/>
</dbReference>
<proteinExistence type="inferred from homology"/>
<dbReference type="Pfam" id="PF02146">
    <property type="entry name" value="SIR2"/>
    <property type="match status" value="1"/>
</dbReference>
<dbReference type="GO" id="GO:0070403">
    <property type="term" value="F:NAD+ binding"/>
    <property type="evidence" value="ECO:0007669"/>
    <property type="project" value="InterPro"/>
</dbReference>
<evidence type="ECO:0000256" key="5">
    <source>
        <dbReference type="PROSITE-ProRule" id="PRU00236"/>
    </source>
</evidence>
<dbReference type="OrthoDB" id="2919105at2759"/>
<dbReference type="AlphaFoldDB" id="A0A0A8L730"/>
<keyword evidence="2" id="KW-0678">Repressor</keyword>
<accession>A0A0A8L730</accession>
<dbReference type="SUPFAM" id="SSF52467">
    <property type="entry name" value="DHS-like NAD/FAD-binding domain"/>
    <property type="match status" value="1"/>
</dbReference>
<evidence type="ECO:0000259" key="7">
    <source>
        <dbReference type="PROSITE" id="PS50305"/>
    </source>
</evidence>
<dbReference type="InterPro" id="IPR026590">
    <property type="entry name" value="Ssirtuin_cat_dom"/>
</dbReference>
<comment type="similarity">
    <text evidence="1">Belongs to the sirtuin family. Class I subfamily.</text>
</comment>